<dbReference type="PANTHER" id="PTHR42978">
    <property type="entry name" value="QUORUM-QUENCHING LACTONASE YTNP-RELATED-RELATED"/>
    <property type="match status" value="1"/>
</dbReference>
<evidence type="ECO:0000256" key="2">
    <source>
        <dbReference type="ARBA" id="ARBA00022723"/>
    </source>
</evidence>
<feature type="domain" description="Metallo-beta-lactamase" evidence="5">
    <location>
        <begin position="48"/>
        <end position="263"/>
    </location>
</feature>
<dbReference type="Gene3D" id="3.60.15.10">
    <property type="entry name" value="Ribonuclease Z/Hydroxyacylglutathione hydrolase-like"/>
    <property type="match status" value="1"/>
</dbReference>
<dbReference type="EMBL" id="JBANRG010000106">
    <property type="protein sequence ID" value="KAK7435490.1"/>
    <property type="molecule type" value="Genomic_DNA"/>
</dbReference>
<dbReference type="Pfam" id="PF00753">
    <property type="entry name" value="Lactamase_B"/>
    <property type="match status" value="1"/>
</dbReference>
<protein>
    <recommendedName>
        <fullName evidence="5">Metallo-beta-lactamase domain-containing protein</fullName>
    </recommendedName>
</protein>
<keyword evidence="3" id="KW-0378">Hydrolase</keyword>
<keyword evidence="4" id="KW-0862">Zinc</keyword>
<organism evidence="6 7">
    <name type="scientific">Marasmiellus scandens</name>
    <dbReference type="NCBI Taxonomy" id="2682957"/>
    <lineage>
        <taxon>Eukaryota</taxon>
        <taxon>Fungi</taxon>
        <taxon>Dikarya</taxon>
        <taxon>Basidiomycota</taxon>
        <taxon>Agaricomycotina</taxon>
        <taxon>Agaricomycetes</taxon>
        <taxon>Agaricomycetidae</taxon>
        <taxon>Agaricales</taxon>
        <taxon>Marasmiineae</taxon>
        <taxon>Omphalotaceae</taxon>
        <taxon>Marasmiellus</taxon>
    </lineage>
</organism>
<dbReference type="InterPro" id="IPR001279">
    <property type="entry name" value="Metallo-B-lactamas"/>
</dbReference>
<evidence type="ECO:0000259" key="5">
    <source>
        <dbReference type="SMART" id="SM00849"/>
    </source>
</evidence>
<comment type="caution">
    <text evidence="6">The sequence shown here is derived from an EMBL/GenBank/DDBJ whole genome shotgun (WGS) entry which is preliminary data.</text>
</comment>
<evidence type="ECO:0000313" key="6">
    <source>
        <dbReference type="EMBL" id="KAK7435490.1"/>
    </source>
</evidence>
<dbReference type="InterPro" id="IPR036866">
    <property type="entry name" value="RibonucZ/Hydroxyglut_hydro"/>
</dbReference>
<gene>
    <name evidence="6" type="ORF">VKT23_019612</name>
</gene>
<dbReference type="InterPro" id="IPR051013">
    <property type="entry name" value="MBL_superfamily_lactonases"/>
</dbReference>
<sequence>MSSTTQLVLPTSQATVSVKAFNIGVGPTVPAAMFIGPNIPGFETMRAPVYAFLIEHRATGKRFMFDLGARKDPENYPPVMRTRIQNAGLNIHVEKDAADQLTEGGVDLKTIDGVIWSHTHFDHTGDPSTFPSSTQLYIGPGSDRRTYPGDPEAILLDTDFVGRTVNEFSFTESNLDIGGLLAIDFFKDGSLYILDVPGHCPGHIAALARVKPNSFVLLAGDSFHHPGMIRPNEHIHANYPCPAELLESTRKSISTKYFPLPIHTDGSGDFDLGARDTPLLTVPEGPSAYADREVSIKSQKILGHLFDVHPNVFIVIAHDFSLEETIQLFPESLDDWKEKGWKEKSIWEFLKDKRFKGTKE</sequence>
<dbReference type="SMART" id="SM00849">
    <property type="entry name" value="Lactamase_B"/>
    <property type="match status" value="1"/>
</dbReference>
<evidence type="ECO:0000313" key="7">
    <source>
        <dbReference type="Proteomes" id="UP001498398"/>
    </source>
</evidence>
<reference evidence="6 7" key="1">
    <citation type="submission" date="2024-01" db="EMBL/GenBank/DDBJ databases">
        <title>A draft genome for the cacao thread blight pathogen Marasmiellus scandens.</title>
        <authorList>
            <person name="Baruah I.K."/>
            <person name="Leung J."/>
            <person name="Bukari Y."/>
            <person name="Amoako-Attah I."/>
            <person name="Meinhardt L.W."/>
            <person name="Bailey B.A."/>
            <person name="Cohen S.P."/>
        </authorList>
    </citation>
    <scope>NUCLEOTIDE SEQUENCE [LARGE SCALE GENOMIC DNA]</scope>
    <source>
        <strain evidence="6 7">GH-19</strain>
    </source>
</reference>
<dbReference type="Proteomes" id="UP001498398">
    <property type="component" value="Unassembled WGS sequence"/>
</dbReference>
<keyword evidence="7" id="KW-1185">Reference proteome</keyword>
<keyword evidence="2" id="KW-0479">Metal-binding</keyword>
<evidence type="ECO:0000256" key="3">
    <source>
        <dbReference type="ARBA" id="ARBA00022801"/>
    </source>
</evidence>
<proteinExistence type="inferred from homology"/>
<accession>A0ABR1IKV9</accession>
<dbReference type="PANTHER" id="PTHR42978:SF5">
    <property type="entry name" value="METALLO-BETA-LACTAMASE DOMAIN-CONTAINING PROTEIN"/>
    <property type="match status" value="1"/>
</dbReference>
<evidence type="ECO:0000256" key="1">
    <source>
        <dbReference type="ARBA" id="ARBA00007749"/>
    </source>
</evidence>
<name>A0ABR1IKV9_9AGAR</name>
<dbReference type="CDD" id="cd07730">
    <property type="entry name" value="metallo-hydrolase-like_MBL-fold"/>
    <property type="match status" value="1"/>
</dbReference>
<evidence type="ECO:0000256" key="4">
    <source>
        <dbReference type="ARBA" id="ARBA00022833"/>
    </source>
</evidence>
<comment type="similarity">
    <text evidence="1">Belongs to the metallo-beta-lactamase superfamily.</text>
</comment>
<dbReference type="SUPFAM" id="SSF56281">
    <property type="entry name" value="Metallo-hydrolase/oxidoreductase"/>
    <property type="match status" value="1"/>
</dbReference>